<organism evidence="3 4">
    <name type="scientific">Aquibacillus albus</name>
    <dbReference type="NCBI Taxonomy" id="1168171"/>
    <lineage>
        <taxon>Bacteria</taxon>
        <taxon>Bacillati</taxon>
        <taxon>Bacillota</taxon>
        <taxon>Bacilli</taxon>
        <taxon>Bacillales</taxon>
        <taxon>Bacillaceae</taxon>
        <taxon>Aquibacillus</taxon>
    </lineage>
</organism>
<feature type="domain" description="Nucleoside transporter/FeoB GTPase Gate" evidence="2">
    <location>
        <begin position="42"/>
        <end position="140"/>
    </location>
</feature>
<keyword evidence="1" id="KW-0472">Membrane</keyword>
<feature type="transmembrane region" description="Helical" evidence="1">
    <location>
        <begin position="291"/>
        <end position="313"/>
    </location>
</feature>
<feature type="transmembrane region" description="Helical" evidence="1">
    <location>
        <begin position="147"/>
        <end position="169"/>
    </location>
</feature>
<feature type="transmembrane region" description="Helical" evidence="1">
    <location>
        <begin position="120"/>
        <end position="141"/>
    </location>
</feature>
<dbReference type="RefSeq" id="WP_204500537.1">
    <property type="nucleotide sequence ID" value="NZ_JAFBDR010000015.1"/>
</dbReference>
<dbReference type="InterPro" id="IPR014226">
    <property type="entry name" value="Spore_IM_YlbJ"/>
</dbReference>
<feature type="transmembrane region" description="Helical" evidence="1">
    <location>
        <begin position="234"/>
        <end position="254"/>
    </location>
</feature>
<dbReference type="NCBIfam" id="TIGR02871">
    <property type="entry name" value="spore_ylbJ"/>
    <property type="match status" value="1"/>
</dbReference>
<sequence>MKSLFKSISFASIALFLAIALIKFPQEALEASTRGIDMWWGTVFPSLLPFFITAELLIAFGVVQFIGVLFEPIMRPLFNVPGVGSFVWAMGMASGYPSGAKLTSRLRQEKQISKVEAERLVSFTNASNPLFIIAAVSVGFFHDATLGLLLAICHYTGNAIVGICMRFYGRSANEKYEEKKSKASLKKAFKELHRTRIKDRRPFGKILGDAVVNSVQTLLMIGGFIIMFSVFSKLIYLVGISTIFASGLSVLMKLFGLPTDLSLPMLSGLFEITLGAQLISETNGIEMLAKVIVISFILAFNGFSVQAQVASILAETDIRFAPYFFARILHGFIASILAIFLYKPLYIDQKASSPYIEPVFYQISHSSWLEALTLLQRIGPAITLVTLTLTIFILLLRSTNVKNIKKT</sequence>
<dbReference type="Pfam" id="PF07670">
    <property type="entry name" value="Gate"/>
    <property type="match status" value="2"/>
</dbReference>
<evidence type="ECO:0000256" key="1">
    <source>
        <dbReference type="SAM" id="Phobius"/>
    </source>
</evidence>
<accession>A0ABS2N2Y1</accession>
<dbReference type="Proteomes" id="UP001296943">
    <property type="component" value="Unassembled WGS sequence"/>
</dbReference>
<proteinExistence type="predicted"/>
<reference evidence="3 4" key="1">
    <citation type="submission" date="2021-01" db="EMBL/GenBank/DDBJ databases">
        <title>Genomic Encyclopedia of Type Strains, Phase IV (KMG-IV): sequencing the most valuable type-strain genomes for metagenomic binning, comparative biology and taxonomic classification.</title>
        <authorList>
            <person name="Goeker M."/>
        </authorList>
    </citation>
    <scope>NUCLEOTIDE SEQUENCE [LARGE SCALE GENOMIC DNA]</scope>
    <source>
        <strain evidence="3 4">DSM 23711</strain>
    </source>
</reference>
<feature type="transmembrane region" description="Helical" evidence="1">
    <location>
        <begin position="206"/>
        <end position="228"/>
    </location>
</feature>
<feature type="domain" description="Nucleoside transporter/FeoB GTPase Gate" evidence="2">
    <location>
        <begin position="218"/>
        <end position="314"/>
    </location>
</feature>
<dbReference type="EMBL" id="JAFBDR010000015">
    <property type="protein sequence ID" value="MBM7572265.1"/>
    <property type="molecule type" value="Genomic_DNA"/>
</dbReference>
<feature type="transmembrane region" description="Helical" evidence="1">
    <location>
        <begin position="320"/>
        <end position="342"/>
    </location>
</feature>
<name>A0ABS2N2Y1_9BACI</name>
<keyword evidence="1" id="KW-0812">Transmembrane</keyword>
<evidence type="ECO:0000259" key="2">
    <source>
        <dbReference type="Pfam" id="PF07670"/>
    </source>
</evidence>
<comment type="caution">
    <text evidence="3">The sequence shown here is derived from an EMBL/GenBank/DDBJ whole genome shotgun (WGS) entry which is preliminary data.</text>
</comment>
<keyword evidence="1" id="KW-1133">Transmembrane helix</keyword>
<evidence type="ECO:0000313" key="4">
    <source>
        <dbReference type="Proteomes" id="UP001296943"/>
    </source>
</evidence>
<feature type="transmembrane region" description="Helical" evidence="1">
    <location>
        <begin position="46"/>
        <end position="70"/>
    </location>
</feature>
<dbReference type="InterPro" id="IPR011642">
    <property type="entry name" value="Gate_dom"/>
</dbReference>
<keyword evidence="4" id="KW-1185">Reference proteome</keyword>
<evidence type="ECO:0000313" key="3">
    <source>
        <dbReference type="EMBL" id="MBM7572265.1"/>
    </source>
</evidence>
<protein>
    <submittedName>
        <fullName evidence="3">Sporulation integral membrane protein YlbJ</fullName>
    </submittedName>
</protein>
<feature type="transmembrane region" description="Helical" evidence="1">
    <location>
        <begin position="378"/>
        <end position="396"/>
    </location>
</feature>
<gene>
    <name evidence="3" type="ORF">JOC48_002768</name>
</gene>